<proteinExistence type="predicted"/>
<dbReference type="InterPro" id="IPR014118">
    <property type="entry name" value="T4SS_TraV"/>
</dbReference>
<dbReference type="AlphaFoldDB" id="A0A9D1IJG8"/>
<dbReference type="EMBL" id="DVMY01000091">
    <property type="protein sequence ID" value="HIU37801.1"/>
    <property type="molecule type" value="Genomic_DNA"/>
</dbReference>
<dbReference type="PROSITE" id="PS51257">
    <property type="entry name" value="PROKAR_LIPOPROTEIN"/>
    <property type="match status" value="1"/>
</dbReference>
<evidence type="ECO:0000313" key="2">
    <source>
        <dbReference type="Proteomes" id="UP000824083"/>
    </source>
</evidence>
<evidence type="ECO:0000313" key="1">
    <source>
        <dbReference type="EMBL" id="HIU37801.1"/>
    </source>
</evidence>
<keyword evidence="1" id="KW-0449">Lipoprotein</keyword>
<organism evidence="1 2">
    <name type="scientific">Candidatus Aphodousia faecigallinarum</name>
    <dbReference type="NCBI Taxonomy" id="2840677"/>
    <lineage>
        <taxon>Bacteria</taxon>
        <taxon>Pseudomonadati</taxon>
        <taxon>Pseudomonadota</taxon>
        <taxon>Betaproteobacteria</taxon>
        <taxon>Burkholderiales</taxon>
        <taxon>Sutterellaceae</taxon>
        <taxon>Sutterellaceae incertae sedis</taxon>
        <taxon>Candidatus Aphodousia</taxon>
    </lineage>
</organism>
<gene>
    <name evidence="1" type="ORF">IAC56_05955</name>
</gene>
<accession>A0A9D1IJG8</accession>
<dbReference type="Pfam" id="PF09676">
    <property type="entry name" value="TraV"/>
    <property type="match status" value="1"/>
</dbReference>
<sequence>MRPLLITSLLGASLLLSGCGSITGLQDAESSFACSVDMTPRCAALSAIHESLEKEEAIKGEPSDTVVITTEGKPIDRLAVVTPLMTPKRAPEEILRVWVAPYIDTEGDLHAEHVIFTTVRGARWAPETLDIIPMKRESQKWISPLKGTHP</sequence>
<comment type="caution">
    <text evidence="1">The sequence shown here is derived from an EMBL/GenBank/DDBJ whole genome shotgun (WGS) entry which is preliminary data.</text>
</comment>
<reference evidence="1" key="1">
    <citation type="submission" date="2020-10" db="EMBL/GenBank/DDBJ databases">
        <authorList>
            <person name="Gilroy R."/>
        </authorList>
    </citation>
    <scope>NUCLEOTIDE SEQUENCE</scope>
    <source>
        <strain evidence="1">7463</strain>
    </source>
</reference>
<dbReference type="Proteomes" id="UP000824083">
    <property type="component" value="Unassembled WGS sequence"/>
</dbReference>
<name>A0A9D1IJG8_9BURK</name>
<reference evidence="1" key="2">
    <citation type="journal article" date="2021" name="PeerJ">
        <title>Extensive microbial diversity within the chicken gut microbiome revealed by metagenomics and culture.</title>
        <authorList>
            <person name="Gilroy R."/>
            <person name="Ravi A."/>
            <person name="Getino M."/>
            <person name="Pursley I."/>
            <person name="Horton D.L."/>
            <person name="Alikhan N.F."/>
            <person name="Baker D."/>
            <person name="Gharbi K."/>
            <person name="Hall N."/>
            <person name="Watson M."/>
            <person name="Adriaenssens E.M."/>
            <person name="Foster-Nyarko E."/>
            <person name="Jarju S."/>
            <person name="Secka A."/>
            <person name="Antonio M."/>
            <person name="Oren A."/>
            <person name="Chaudhuri R.R."/>
            <person name="La Ragione R."/>
            <person name="Hildebrand F."/>
            <person name="Pallen M.J."/>
        </authorList>
    </citation>
    <scope>NUCLEOTIDE SEQUENCE</scope>
    <source>
        <strain evidence="1">7463</strain>
    </source>
</reference>
<protein>
    <submittedName>
        <fullName evidence="1">TraV family lipoprotein</fullName>
    </submittedName>
</protein>